<keyword evidence="5" id="KW-0653">Protein transport</keyword>
<name>A0A1B7NPI1_9EURO</name>
<dbReference type="STRING" id="1658172.A0A1B7NPI1"/>
<accession>A0A1B7NPI1</accession>
<gene>
    <name evidence="11" type="ORF">ACJ72_06989</name>
</gene>
<dbReference type="GO" id="GO:0006891">
    <property type="term" value="P:intra-Golgi vesicle-mediated transport"/>
    <property type="evidence" value="ECO:0007669"/>
    <property type="project" value="TreeGrafter"/>
</dbReference>
<dbReference type="GO" id="GO:0017119">
    <property type="term" value="C:Golgi transport complex"/>
    <property type="evidence" value="ECO:0007669"/>
    <property type="project" value="TreeGrafter"/>
</dbReference>
<dbReference type="Proteomes" id="UP000091918">
    <property type="component" value="Unassembled WGS sequence"/>
</dbReference>
<evidence type="ECO:0000256" key="8">
    <source>
        <dbReference type="ARBA" id="ARBA00031344"/>
    </source>
</evidence>
<feature type="region of interest" description="Disordered" evidence="9">
    <location>
        <begin position="171"/>
        <end position="227"/>
    </location>
</feature>
<evidence type="ECO:0000313" key="11">
    <source>
        <dbReference type="EMBL" id="OAX78699.1"/>
    </source>
</evidence>
<keyword evidence="4" id="KW-0813">Transport</keyword>
<sequence length="328" mass="36146">MTSRFYFGDSDDSDTDVKDTIYTDSNLPFPKPLSRSSFLSPTFDPATFLSSLANRHQTLSDLQTELRELSQSLANELLDLVNENYQDFLSLGSALKGGEEKVEQVRVGLLGFQRDVKGIRDGFEQRIGDISALLEEKKGLRKEVMLAYELLDVEESIGELEERLMIADDDGARNGKRQETGVANGGADGDGDDEAASDGIIESETEEESDESDDDGDASVSGSGTGGGAGVSMVSLAGLDRHIRKYLYIRTVSGRAGEKHPFIVQQEGRMERIKTALLLDLKTALQQAKRHQKNRERRLQAVMRLYALIGEKADDNDDTVASMKKLEI</sequence>
<dbReference type="AlphaFoldDB" id="A0A1B7NPI1"/>
<dbReference type="EMBL" id="LGUA01001359">
    <property type="protein sequence ID" value="OAX78699.1"/>
    <property type="molecule type" value="Genomic_DNA"/>
</dbReference>
<evidence type="ECO:0000256" key="9">
    <source>
        <dbReference type="SAM" id="MobiDB-lite"/>
    </source>
</evidence>
<evidence type="ECO:0000256" key="5">
    <source>
        <dbReference type="ARBA" id="ARBA00022927"/>
    </source>
</evidence>
<evidence type="ECO:0000313" key="12">
    <source>
        <dbReference type="Proteomes" id="UP000091918"/>
    </source>
</evidence>
<dbReference type="GO" id="GO:0000139">
    <property type="term" value="C:Golgi membrane"/>
    <property type="evidence" value="ECO:0007669"/>
    <property type="project" value="UniProtKB-SubCell"/>
</dbReference>
<dbReference type="PANTHER" id="PTHR12961">
    <property type="entry name" value="CONSERVED OLIGOMERIC GOLGI COMPLEX COMPONENT 2"/>
    <property type="match status" value="1"/>
</dbReference>
<protein>
    <recommendedName>
        <fullName evidence="3">Conserved oligomeric Golgi complex subunit 2</fullName>
    </recommendedName>
    <alternativeName>
        <fullName evidence="8">Component of oligomeric Golgi complex 2</fullName>
    </alternativeName>
</protein>
<dbReference type="Pfam" id="PF06148">
    <property type="entry name" value="COG2_N"/>
    <property type="match status" value="1"/>
</dbReference>
<evidence type="ECO:0000256" key="1">
    <source>
        <dbReference type="ARBA" id="ARBA00004395"/>
    </source>
</evidence>
<comment type="similarity">
    <text evidence="2">Belongs to the COG2 family.</text>
</comment>
<feature type="domain" description="Conserved oligomeric Golgi complex subunit 2 N-terminal" evidence="10">
    <location>
        <begin position="33"/>
        <end position="106"/>
    </location>
</feature>
<evidence type="ECO:0000256" key="2">
    <source>
        <dbReference type="ARBA" id="ARBA00007603"/>
    </source>
</evidence>
<evidence type="ECO:0000256" key="4">
    <source>
        <dbReference type="ARBA" id="ARBA00022448"/>
    </source>
</evidence>
<keyword evidence="7" id="KW-0472">Membrane</keyword>
<dbReference type="InterPro" id="IPR009316">
    <property type="entry name" value="COG2"/>
</dbReference>
<comment type="caution">
    <text evidence="11">The sequence shown here is derived from an EMBL/GenBank/DDBJ whole genome shotgun (WGS) entry which is preliminary data.</text>
</comment>
<dbReference type="InterPro" id="IPR024602">
    <property type="entry name" value="COG_su2_N"/>
</dbReference>
<comment type="subcellular location">
    <subcellularLocation>
        <location evidence="1">Golgi apparatus membrane</location>
        <topology evidence="1">Peripheral membrane protein</topology>
    </subcellularLocation>
</comment>
<organism evidence="11 12">
    <name type="scientific">Emergomyces africanus</name>
    <dbReference type="NCBI Taxonomy" id="1955775"/>
    <lineage>
        <taxon>Eukaryota</taxon>
        <taxon>Fungi</taxon>
        <taxon>Dikarya</taxon>
        <taxon>Ascomycota</taxon>
        <taxon>Pezizomycotina</taxon>
        <taxon>Eurotiomycetes</taxon>
        <taxon>Eurotiomycetidae</taxon>
        <taxon>Onygenales</taxon>
        <taxon>Ajellomycetaceae</taxon>
        <taxon>Emergomyces</taxon>
    </lineage>
</organism>
<evidence type="ECO:0000256" key="6">
    <source>
        <dbReference type="ARBA" id="ARBA00023034"/>
    </source>
</evidence>
<evidence type="ECO:0000256" key="7">
    <source>
        <dbReference type="ARBA" id="ARBA00023136"/>
    </source>
</evidence>
<evidence type="ECO:0000256" key="3">
    <source>
        <dbReference type="ARBA" id="ARBA00020977"/>
    </source>
</evidence>
<dbReference type="PANTHER" id="PTHR12961:SF0">
    <property type="entry name" value="CONSERVED OLIGOMERIC GOLGI COMPLEX SUBUNIT 2"/>
    <property type="match status" value="1"/>
</dbReference>
<reference evidence="11 12" key="1">
    <citation type="submission" date="2015-07" db="EMBL/GenBank/DDBJ databases">
        <title>Emmonsia species relationships and genome sequence.</title>
        <authorList>
            <person name="Cuomo C.A."/>
            <person name="Schwartz I.S."/>
            <person name="Kenyon C."/>
            <person name="de Hoog G.S."/>
            <person name="Govender N.P."/>
            <person name="Botha A."/>
            <person name="Moreno L."/>
            <person name="de Vries M."/>
            <person name="Munoz J.F."/>
            <person name="Stielow J.B."/>
        </authorList>
    </citation>
    <scope>NUCLEOTIDE SEQUENCE [LARGE SCALE GENOMIC DNA]</scope>
    <source>
        <strain evidence="11 12">CBS 136260</strain>
    </source>
</reference>
<evidence type="ECO:0000259" key="10">
    <source>
        <dbReference type="Pfam" id="PF06148"/>
    </source>
</evidence>
<dbReference type="GO" id="GO:0007030">
    <property type="term" value="P:Golgi organization"/>
    <property type="evidence" value="ECO:0007669"/>
    <property type="project" value="InterPro"/>
</dbReference>
<dbReference type="OrthoDB" id="332281at2759"/>
<proteinExistence type="inferred from homology"/>
<dbReference type="GO" id="GO:0015031">
    <property type="term" value="P:protein transport"/>
    <property type="evidence" value="ECO:0007669"/>
    <property type="project" value="UniProtKB-KW"/>
</dbReference>
<keyword evidence="6" id="KW-0333">Golgi apparatus</keyword>
<keyword evidence="12" id="KW-1185">Reference proteome</keyword>
<feature type="compositionally biased region" description="Acidic residues" evidence="9">
    <location>
        <begin position="189"/>
        <end position="217"/>
    </location>
</feature>